<evidence type="ECO:0000256" key="1">
    <source>
        <dbReference type="ARBA" id="ARBA00010996"/>
    </source>
</evidence>
<dbReference type="STRING" id="882378.RBRH_02177"/>
<proteinExistence type="inferred from homology"/>
<keyword evidence="4" id="KW-1015">Disulfide bond</keyword>
<dbReference type="AlphaFoldDB" id="E5ALY8"/>
<dbReference type="PANTHER" id="PTHR12151">
    <property type="entry name" value="ELECTRON TRANSPORT PROTIN SCO1/SENC FAMILY MEMBER"/>
    <property type="match status" value="1"/>
</dbReference>
<dbReference type="Proteomes" id="UP000007437">
    <property type="component" value="Chromosome"/>
</dbReference>
<dbReference type="Pfam" id="PF02630">
    <property type="entry name" value="SCO1-SenC"/>
    <property type="match status" value="1"/>
</dbReference>
<evidence type="ECO:0000256" key="3">
    <source>
        <dbReference type="PIRSR" id="PIRSR603782-1"/>
    </source>
</evidence>
<dbReference type="InterPro" id="IPR036249">
    <property type="entry name" value="Thioredoxin-like_sf"/>
</dbReference>
<dbReference type="PROSITE" id="PS51352">
    <property type="entry name" value="THIOREDOXIN_2"/>
    <property type="match status" value="1"/>
</dbReference>
<feature type="binding site" evidence="3">
    <location>
        <position position="102"/>
    </location>
    <ligand>
        <name>Cu cation</name>
        <dbReference type="ChEBI" id="CHEBI:23378"/>
    </ligand>
</feature>
<feature type="domain" description="Thioredoxin" evidence="5">
    <location>
        <begin position="64"/>
        <end position="227"/>
    </location>
</feature>
<evidence type="ECO:0000259" key="5">
    <source>
        <dbReference type="PROSITE" id="PS51352"/>
    </source>
</evidence>
<reference evidence="6 7" key="1">
    <citation type="journal article" date="2011" name="J. Bacteriol.">
        <title>Complete genome sequence of Burkholderia rhizoxinica, an endosymbiont of Rhizopus microsporus.</title>
        <authorList>
            <person name="Lackner G."/>
            <person name="Moebius N."/>
            <person name="Partida-Martinez L."/>
            <person name="Hertweck C."/>
        </authorList>
    </citation>
    <scope>NUCLEOTIDE SEQUENCE [LARGE SCALE GENOMIC DNA]</scope>
    <source>
        <strain evidence="7">DSM 19002 / CIP 109453 / HKI 454</strain>
    </source>
</reference>
<dbReference type="GO" id="GO:0046872">
    <property type="term" value="F:metal ion binding"/>
    <property type="evidence" value="ECO:0007669"/>
    <property type="project" value="UniProtKB-KW"/>
</dbReference>
<dbReference type="Gene3D" id="3.40.30.10">
    <property type="entry name" value="Glutaredoxin"/>
    <property type="match status" value="1"/>
</dbReference>
<dbReference type="InterPro" id="IPR013766">
    <property type="entry name" value="Thioredoxin_domain"/>
</dbReference>
<evidence type="ECO:0000256" key="4">
    <source>
        <dbReference type="PIRSR" id="PIRSR603782-2"/>
    </source>
</evidence>
<comment type="similarity">
    <text evidence="1">Belongs to the SCO1/2 family.</text>
</comment>
<dbReference type="HOGENOM" id="CLU_050131_3_0_4"/>
<evidence type="ECO:0000313" key="6">
    <source>
        <dbReference type="EMBL" id="CBW76159.1"/>
    </source>
</evidence>
<dbReference type="FunFam" id="3.40.30.10:FF:000013">
    <property type="entry name" value="Blast:Protein SCO1 homolog, mitochondrial"/>
    <property type="match status" value="1"/>
</dbReference>
<dbReference type="KEGG" id="brh:RBRH_02177"/>
<keyword evidence="3" id="KW-0479">Metal-binding</keyword>
<dbReference type="InterPro" id="IPR003782">
    <property type="entry name" value="SCO1/SenC"/>
</dbReference>
<organism evidence="6 7">
    <name type="scientific">Mycetohabitans rhizoxinica (strain DSM 19002 / CIP 109453 / HKI 454)</name>
    <name type="common">Paraburkholderia rhizoxinica</name>
    <dbReference type="NCBI Taxonomy" id="882378"/>
    <lineage>
        <taxon>Bacteria</taxon>
        <taxon>Pseudomonadati</taxon>
        <taxon>Pseudomonadota</taxon>
        <taxon>Betaproteobacteria</taxon>
        <taxon>Burkholderiales</taxon>
        <taxon>Burkholderiaceae</taxon>
        <taxon>Mycetohabitans</taxon>
    </lineage>
</organism>
<evidence type="ECO:0000256" key="2">
    <source>
        <dbReference type="ARBA" id="ARBA00023008"/>
    </source>
</evidence>
<dbReference type="EMBL" id="FR687359">
    <property type="protein sequence ID" value="CBW76159.1"/>
    <property type="molecule type" value="Genomic_DNA"/>
</dbReference>
<dbReference type="CDD" id="cd02968">
    <property type="entry name" value="SCO"/>
    <property type="match status" value="1"/>
</dbReference>
<feature type="binding site" evidence="3">
    <location>
        <position position="192"/>
    </location>
    <ligand>
        <name>Cu cation</name>
        <dbReference type="ChEBI" id="CHEBI:23378"/>
    </ligand>
</feature>
<gene>
    <name evidence="6" type="ordered locus">RBRH_02177</name>
</gene>
<name>E5ALY8_MYCRK</name>
<keyword evidence="2 3" id="KW-0186">Copper</keyword>
<sequence length="227" mass="24312">MDRFLMSARAFFHLAVARAVSGPREAARASHGGLRRAVAAVVAGTALALGGCGDKPAFKNVDITGASQLGTDFALADTNGHVRTLADFKGKVVVLFFGYLHCPDVCPTTMAELAQAMQQLGDQAKRVQVLFVTLDPQRDSAPLLAQYVAAFHPSFIGLRPANETQLLKVTKSFRVYSAKVPGKDGADYTVDHTAASYVFDPAGKLRLYARDGQGPGPWVHDIKLLLD</sequence>
<feature type="binding site" evidence="3">
    <location>
        <position position="106"/>
    </location>
    <ligand>
        <name>Cu cation</name>
        <dbReference type="ChEBI" id="CHEBI:23378"/>
    </ligand>
</feature>
<dbReference type="SUPFAM" id="SSF52833">
    <property type="entry name" value="Thioredoxin-like"/>
    <property type="match status" value="1"/>
</dbReference>
<accession>E5ALY8</accession>
<feature type="disulfide bond" description="Redox-active" evidence="4">
    <location>
        <begin position="102"/>
        <end position="106"/>
    </location>
</feature>
<dbReference type="eggNOG" id="COG1999">
    <property type="taxonomic scope" value="Bacteria"/>
</dbReference>
<protein>
    <submittedName>
        <fullName evidence="6">SCO2 PROTEIN</fullName>
    </submittedName>
</protein>
<evidence type="ECO:0000313" key="7">
    <source>
        <dbReference type="Proteomes" id="UP000007437"/>
    </source>
</evidence>
<dbReference type="PANTHER" id="PTHR12151:SF25">
    <property type="entry name" value="LINALOOL DEHYDRATASE_ISOMERASE DOMAIN-CONTAINING PROTEIN"/>
    <property type="match status" value="1"/>
</dbReference>